<evidence type="ECO:0000256" key="2">
    <source>
        <dbReference type="ARBA" id="ARBA00022475"/>
    </source>
</evidence>
<feature type="transmembrane region" description="Helical" evidence="7">
    <location>
        <begin position="111"/>
        <end position="132"/>
    </location>
</feature>
<keyword evidence="6 7" id="KW-0472">Membrane</keyword>
<organism evidence="9 10">
    <name type="scientific">Paenibacillus albiflavus</name>
    <dbReference type="NCBI Taxonomy" id="2545760"/>
    <lineage>
        <taxon>Bacteria</taxon>
        <taxon>Bacillati</taxon>
        <taxon>Bacillota</taxon>
        <taxon>Bacilli</taxon>
        <taxon>Bacillales</taxon>
        <taxon>Paenibacillaceae</taxon>
        <taxon>Paenibacillus</taxon>
    </lineage>
</organism>
<keyword evidence="2" id="KW-1003">Cell membrane</keyword>
<keyword evidence="3" id="KW-0997">Cell inner membrane</keyword>
<feature type="transmembrane region" description="Helical" evidence="7">
    <location>
        <begin position="144"/>
        <end position="173"/>
    </location>
</feature>
<feature type="transmembrane region" description="Helical" evidence="7">
    <location>
        <begin position="249"/>
        <end position="265"/>
    </location>
</feature>
<dbReference type="InterPro" id="IPR004681">
    <property type="entry name" value="TRAP_DctM"/>
</dbReference>
<dbReference type="GO" id="GO:0005886">
    <property type="term" value="C:plasma membrane"/>
    <property type="evidence" value="ECO:0007669"/>
    <property type="project" value="UniProtKB-SubCell"/>
</dbReference>
<evidence type="ECO:0000313" key="9">
    <source>
        <dbReference type="EMBL" id="TCZ67582.1"/>
    </source>
</evidence>
<feature type="transmembrane region" description="Helical" evidence="7">
    <location>
        <begin position="277"/>
        <end position="301"/>
    </location>
</feature>
<feature type="transmembrane region" description="Helical" evidence="7">
    <location>
        <begin position="341"/>
        <end position="361"/>
    </location>
</feature>
<evidence type="ECO:0000256" key="7">
    <source>
        <dbReference type="SAM" id="Phobius"/>
    </source>
</evidence>
<dbReference type="Proteomes" id="UP000295418">
    <property type="component" value="Unassembled WGS sequence"/>
</dbReference>
<evidence type="ECO:0000256" key="6">
    <source>
        <dbReference type="ARBA" id="ARBA00023136"/>
    </source>
</evidence>
<evidence type="ECO:0000256" key="3">
    <source>
        <dbReference type="ARBA" id="ARBA00022519"/>
    </source>
</evidence>
<sequence>MDFCEEGGSSLLILIISFMILCMLGVPIAFVLGLVTLIYVLTTGNFNSFETLPTMMFNEMQNFGFVAIPLFVLLGEIMNRGGITSRLIHFAYVIFGGLRGGLAYVNLSANMFLASIVVTANAQTAIVSRIIVPEMQKQGYSKEFSAVLTTSSFIIGPLIPPSLSLLIFGVIAGVSVSQLFLAGILPGVIFAIGFGILIYLYAKKKNLPRTNRTPLRDAVHSLFSILPALVVPLLVIVGITSGALRVTESAAVAVLLASLIGRFFYKEIRVKDIPDILIRTVISTSVVSFMFATANMFNWALQMNNIPKKVTDFFLSIADNTFVFLLLLNVLLLITGIFLKGIGGIIVLTPILTPIAVQYGVDPVHLGIIIVINLTMSLMFPPVGSVLFIASRRTGLSIERLTFKLIPFLILSFGILLIITYLPWVTAFLPNVLGLK</sequence>
<evidence type="ECO:0000256" key="5">
    <source>
        <dbReference type="ARBA" id="ARBA00022989"/>
    </source>
</evidence>
<dbReference type="PANTHER" id="PTHR33362">
    <property type="entry name" value="SIALIC ACID TRAP TRANSPORTER PERMEASE PROTEIN SIAT-RELATED"/>
    <property type="match status" value="1"/>
</dbReference>
<dbReference type="PIRSF" id="PIRSF006066">
    <property type="entry name" value="HI0050"/>
    <property type="match status" value="1"/>
</dbReference>
<evidence type="ECO:0000256" key="1">
    <source>
        <dbReference type="ARBA" id="ARBA00004429"/>
    </source>
</evidence>
<evidence type="ECO:0000259" key="8">
    <source>
        <dbReference type="Pfam" id="PF06808"/>
    </source>
</evidence>
<gene>
    <name evidence="9" type="ORF">E0485_24925</name>
</gene>
<feature type="transmembrane region" description="Helical" evidence="7">
    <location>
        <begin position="401"/>
        <end position="424"/>
    </location>
</feature>
<dbReference type="InterPro" id="IPR010656">
    <property type="entry name" value="DctM"/>
</dbReference>
<feature type="transmembrane region" description="Helical" evidence="7">
    <location>
        <begin position="60"/>
        <end position="78"/>
    </location>
</feature>
<dbReference type="PANTHER" id="PTHR33362:SF2">
    <property type="entry name" value="TRAP TRANSPORTER LARGE PERMEASE PROTEIN"/>
    <property type="match status" value="1"/>
</dbReference>
<feature type="transmembrane region" description="Helical" evidence="7">
    <location>
        <begin position="313"/>
        <end position="334"/>
    </location>
</feature>
<evidence type="ECO:0000313" key="10">
    <source>
        <dbReference type="Proteomes" id="UP000295418"/>
    </source>
</evidence>
<dbReference type="EMBL" id="SKFG01000081">
    <property type="protein sequence ID" value="TCZ67582.1"/>
    <property type="molecule type" value="Genomic_DNA"/>
</dbReference>
<dbReference type="NCBIfam" id="TIGR00786">
    <property type="entry name" value="dctM"/>
    <property type="match status" value="1"/>
</dbReference>
<protein>
    <submittedName>
        <fullName evidence="9">TRAP transporter large permease</fullName>
    </submittedName>
</protein>
<keyword evidence="10" id="KW-1185">Reference proteome</keyword>
<dbReference type="GO" id="GO:0022857">
    <property type="term" value="F:transmembrane transporter activity"/>
    <property type="evidence" value="ECO:0007669"/>
    <property type="project" value="TreeGrafter"/>
</dbReference>
<feature type="domain" description="TRAP C4-dicarboxylate transport system permease DctM subunit" evidence="8">
    <location>
        <begin position="15"/>
        <end position="425"/>
    </location>
</feature>
<dbReference type="OrthoDB" id="9785600at2"/>
<dbReference type="AlphaFoldDB" id="A0A4R4DZC3"/>
<comment type="subcellular location">
    <subcellularLocation>
        <location evidence="1">Cell inner membrane</location>
        <topology evidence="1">Multi-pass membrane protein</topology>
    </subcellularLocation>
</comment>
<comment type="caution">
    <text evidence="9">The sequence shown here is derived from an EMBL/GenBank/DDBJ whole genome shotgun (WGS) entry which is preliminary data.</text>
</comment>
<feature type="transmembrane region" description="Helical" evidence="7">
    <location>
        <begin position="222"/>
        <end position="243"/>
    </location>
</feature>
<proteinExistence type="predicted"/>
<keyword evidence="5 7" id="KW-1133">Transmembrane helix</keyword>
<feature type="transmembrane region" description="Helical" evidence="7">
    <location>
        <begin position="12"/>
        <end position="40"/>
    </location>
</feature>
<feature type="transmembrane region" description="Helical" evidence="7">
    <location>
        <begin position="179"/>
        <end position="201"/>
    </location>
</feature>
<reference evidence="9 10" key="1">
    <citation type="submission" date="2019-03" db="EMBL/GenBank/DDBJ databases">
        <authorList>
            <person name="Kim M.K.M."/>
        </authorList>
    </citation>
    <scope>NUCLEOTIDE SEQUENCE [LARGE SCALE GENOMIC DNA]</scope>
    <source>
        <strain evidence="9 10">18JY21-1</strain>
    </source>
</reference>
<feature type="transmembrane region" description="Helical" evidence="7">
    <location>
        <begin position="367"/>
        <end position="389"/>
    </location>
</feature>
<name>A0A4R4DZC3_9BACL</name>
<accession>A0A4R4DZC3</accession>
<dbReference type="Pfam" id="PF06808">
    <property type="entry name" value="DctM"/>
    <property type="match status" value="1"/>
</dbReference>
<evidence type="ECO:0000256" key="4">
    <source>
        <dbReference type="ARBA" id="ARBA00022692"/>
    </source>
</evidence>
<keyword evidence="4 7" id="KW-0812">Transmembrane</keyword>